<sequence>MPITDGRFLVIGDPSSPLTLNNGVQYRSFRISGTPADQNLFPSDEAWKLISAKYTSNAPGTDAGAVTGLLTKCTGTTAPAAGIALQTGTFDLKTAAHNTVNATLVSNQSALTFAAGDRLALDVTGVTTAVDGVITIGYQRA</sequence>
<reference evidence="1 2" key="1">
    <citation type="submission" date="2022-04" db="EMBL/GenBank/DDBJ databases">
        <title>Positive selection, recombination, and allopatry shape intraspecific diversity of widespread and dominant cyanobacteria.</title>
        <authorList>
            <person name="Wei J."/>
            <person name="Shu W."/>
            <person name="Hu C."/>
        </authorList>
    </citation>
    <scope>NUCLEOTIDE SEQUENCE [LARGE SCALE GENOMIC DNA]</scope>
    <source>
        <strain evidence="1 2">AS-A4</strain>
    </source>
</reference>
<evidence type="ECO:0000313" key="2">
    <source>
        <dbReference type="Proteomes" id="UP001476950"/>
    </source>
</evidence>
<gene>
    <name evidence="1" type="ORF">NDI38_04040</name>
</gene>
<name>A0ABV0KED5_9CYAN</name>
<evidence type="ECO:0000313" key="1">
    <source>
        <dbReference type="EMBL" id="MEP1057596.1"/>
    </source>
</evidence>
<dbReference type="EMBL" id="JAMPLM010000002">
    <property type="protein sequence ID" value="MEP1057596.1"/>
    <property type="molecule type" value="Genomic_DNA"/>
</dbReference>
<dbReference type="RefSeq" id="WP_190450534.1">
    <property type="nucleotide sequence ID" value="NZ_JAMPLM010000002.1"/>
</dbReference>
<protein>
    <submittedName>
        <fullName evidence="1">Uncharacterized protein</fullName>
    </submittedName>
</protein>
<comment type="caution">
    <text evidence="1">The sequence shown here is derived from an EMBL/GenBank/DDBJ whole genome shotgun (WGS) entry which is preliminary data.</text>
</comment>
<dbReference type="Proteomes" id="UP001476950">
    <property type="component" value="Unassembled WGS sequence"/>
</dbReference>
<organism evidence="1 2">
    <name type="scientific">Stenomitos frigidus AS-A4</name>
    <dbReference type="NCBI Taxonomy" id="2933935"/>
    <lineage>
        <taxon>Bacteria</taxon>
        <taxon>Bacillati</taxon>
        <taxon>Cyanobacteriota</taxon>
        <taxon>Cyanophyceae</taxon>
        <taxon>Leptolyngbyales</taxon>
        <taxon>Leptolyngbyaceae</taxon>
        <taxon>Stenomitos</taxon>
    </lineage>
</organism>
<keyword evidence="2" id="KW-1185">Reference proteome</keyword>
<accession>A0ABV0KED5</accession>
<proteinExistence type="predicted"/>